<dbReference type="PANTHER" id="PTHR42951:SF4">
    <property type="entry name" value="ACYL-COENZYME A THIOESTERASE MBLAC2"/>
    <property type="match status" value="1"/>
</dbReference>
<dbReference type="Proteomes" id="UP001501470">
    <property type="component" value="Unassembled WGS sequence"/>
</dbReference>
<dbReference type="InterPro" id="IPR036866">
    <property type="entry name" value="RibonucZ/Hydroxyglut_hydro"/>
</dbReference>
<dbReference type="InterPro" id="IPR001279">
    <property type="entry name" value="Metallo-B-lactamas"/>
</dbReference>
<dbReference type="InterPro" id="IPR050855">
    <property type="entry name" value="NDM-1-like"/>
</dbReference>
<evidence type="ECO:0000313" key="2">
    <source>
        <dbReference type="EMBL" id="GAA1563629.1"/>
    </source>
</evidence>
<proteinExistence type="predicted"/>
<reference evidence="3" key="1">
    <citation type="journal article" date="2019" name="Int. J. Syst. Evol. Microbiol.">
        <title>The Global Catalogue of Microorganisms (GCM) 10K type strain sequencing project: providing services to taxonomists for standard genome sequencing and annotation.</title>
        <authorList>
            <consortium name="The Broad Institute Genomics Platform"/>
            <consortium name="The Broad Institute Genome Sequencing Center for Infectious Disease"/>
            <person name="Wu L."/>
            <person name="Ma J."/>
        </authorList>
    </citation>
    <scope>NUCLEOTIDE SEQUENCE [LARGE SCALE GENOMIC DNA]</scope>
    <source>
        <strain evidence="3">JCM 15933</strain>
    </source>
</reference>
<evidence type="ECO:0000259" key="1">
    <source>
        <dbReference type="SMART" id="SM00849"/>
    </source>
</evidence>
<name>A0ABP4NP40_9ACTN</name>
<dbReference type="Pfam" id="PF00753">
    <property type="entry name" value="Lactamase_B"/>
    <property type="match status" value="1"/>
</dbReference>
<dbReference type="CDD" id="cd16282">
    <property type="entry name" value="metallo-hydrolase-like_MBL-fold"/>
    <property type="match status" value="1"/>
</dbReference>
<dbReference type="SUPFAM" id="SSF56281">
    <property type="entry name" value="Metallo-hydrolase/oxidoreductase"/>
    <property type="match status" value="1"/>
</dbReference>
<accession>A0ABP4NP40</accession>
<dbReference type="PANTHER" id="PTHR42951">
    <property type="entry name" value="METALLO-BETA-LACTAMASE DOMAIN-CONTAINING"/>
    <property type="match status" value="1"/>
</dbReference>
<feature type="domain" description="Metallo-beta-lactamase" evidence="1">
    <location>
        <begin position="20"/>
        <end position="217"/>
    </location>
</feature>
<sequence>MVDLGSGVYAYLHSDNGWGHSNAGIVVGNGSSLLVDTQYTLPMTRALIAAMDDVGIPPVAAVVNTHANGDHCWGNELFPDAEVIASAATAESMPHDFPPALMKALLSDERQSTAAGRYTRLHFSAFDFSDITVTVPTRSFTGSLDLDVGGRAVELLEVGPAHSEGDVIVHVADAGVVLAGDILFADHPVMWAGPLENWIAACDRILETGATRIVPGHGPVVGPEGVTAFRGYLEHINRGIADGFQRGLPYWQTAAELPLGPHEHLALPERLVATTAAAYRHLGAPPVPPPEILERMAVAFFDAPARQLMASHD</sequence>
<dbReference type="SMART" id="SM00849">
    <property type="entry name" value="Lactamase_B"/>
    <property type="match status" value="1"/>
</dbReference>
<evidence type="ECO:0000313" key="3">
    <source>
        <dbReference type="Proteomes" id="UP001501470"/>
    </source>
</evidence>
<protein>
    <recommendedName>
        <fullName evidence="1">Metallo-beta-lactamase domain-containing protein</fullName>
    </recommendedName>
</protein>
<dbReference type="EMBL" id="BAAAQD010000033">
    <property type="protein sequence ID" value="GAA1563629.1"/>
    <property type="molecule type" value="Genomic_DNA"/>
</dbReference>
<keyword evidence="3" id="KW-1185">Reference proteome</keyword>
<dbReference type="Gene3D" id="3.60.15.10">
    <property type="entry name" value="Ribonuclease Z/Hydroxyacylglutathione hydrolase-like"/>
    <property type="match status" value="1"/>
</dbReference>
<comment type="caution">
    <text evidence="2">The sequence shown here is derived from an EMBL/GenBank/DDBJ whole genome shotgun (WGS) entry which is preliminary data.</text>
</comment>
<gene>
    <name evidence="2" type="ORF">GCM10009827_101560</name>
</gene>
<organism evidence="2 3">
    <name type="scientific">Dactylosporangium maewongense</name>
    <dbReference type="NCBI Taxonomy" id="634393"/>
    <lineage>
        <taxon>Bacteria</taxon>
        <taxon>Bacillati</taxon>
        <taxon>Actinomycetota</taxon>
        <taxon>Actinomycetes</taxon>
        <taxon>Micromonosporales</taxon>
        <taxon>Micromonosporaceae</taxon>
        <taxon>Dactylosporangium</taxon>
    </lineage>
</organism>